<feature type="region of interest" description="Disordered" evidence="1">
    <location>
        <begin position="1487"/>
        <end position="1556"/>
    </location>
</feature>
<organism evidence="3">
    <name type="scientific">Chromera velia CCMP2878</name>
    <dbReference type="NCBI Taxonomy" id="1169474"/>
    <lineage>
        <taxon>Eukaryota</taxon>
        <taxon>Sar</taxon>
        <taxon>Alveolata</taxon>
        <taxon>Colpodellida</taxon>
        <taxon>Chromeraceae</taxon>
        <taxon>Chromera</taxon>
    </lineage>
</organism>
<feature type="compositionally biased region" description="Basic and acidic residues" evidence="1">
    <location>
        <begin position="1657"/>
        <end position="1667"/>
    </location>
</feature>
<protein>
    <recommendedName>
        <fullName evidence="2">CBM20 domain-containing protein</fullName>
    </recommendedName>
</protein>
<feature type="domain" description="CBM20" evidence="2">
    <location>
        <begin position="1181"/>
        <end position="1236"/>
    </location>
</feature>
<dbReference type="SUPFAM" id="SSF49452">
    <property type="entry name" value="Starch-binding domain-like"/>
    <property type="match status" value="1"/>
</dbReference>
<feature type="compositionally biased region" description="Basic and acidic residues" evidence="1">
    <location>
        <begin position="1325"/>
        <end position="1335"/>
    </location>
</feature>
<feature type="compositionally biased region" description="Basic and acidic residues" evidence="1">
    <location>
        <begin position="1144"/>
        <end position="1153"/>
    </location>
</feature>
<feature type="compositionally biased region" description="Basic and acidic residues" evidence="1">
    <location>
        <begin position="773"/>
        <end position="805"/>
    </location>
</feature>
<dbReference type="Pfam" id="PF00686">
    <property type="entry name" value="CBM_20"/>
    <property type="match status" value="1"/>
</dbReference>
<feature type="compositionally biased region" description="Basic and acidic residues" evidence="1">
    <location>
        <begin position="1688"/>
        <end position="1699"/>
    </location>
</feature>
<gene>
    <name evidence="3" type="ORF">Cvel_26881</name>
</gene>
<evidence type="ECO:0000313" key="3">
    <source>
        <dbReference type="EMBL" id="CEM42598.1"/>
    </source>
</evidence>
<feature type="region of interest" description="Disordered" evidence="1">
    <location>
        <begin position="1648"/>
        <end position="1733"/>
    </location>
</feature>
<feature type="compositionally biased region" description="Polar residues" evidence="1">
    <location>
        <begin position="1347"/>
        <end position="1356"/>
    </location>
</feature>
<name>A0A0G4HF98_9ALVE</name>
<feature type="compositionally biased region" description="Basic and acidic residues" evidence="1">
    <location>
        <begin position="1061"/>
        <end position="1078"/>
    </location>
</feature>
<evidence type="ECO:0000259" key="2">
    <source>
        <dbReference type="Pfam" id="PF00686"/>
    </source>
</evidence>
<feature type="compositionally biased region" description="Polar residues" evidence="1">
    <location>
        <begin position="1514"/>
        <end position="1534"/>
    </location>
</feature>
<dbReference type="VEuPathDB" id="CryptoDB:Cvel_26881"/>
<feature type="region of interest" description="Disordered" evidence="1">
    <location>
        <begin position="277"/>
        <end position="303"/>
    </location>
</feature>
<dbReference type="EMBL" id="CDMZ01002490">
    <property type="protein sequence ID" value="CEM42598.1"/>
    <property type="molecule type" value="Genomic_DNA"/>
</dbReference>
<feature type="region of interest" description="Disordered" evidence="1">
    <location>
        <begin position="704"/>
        <end position="805"/>
    </location>
</feature>
<feature type="region of interest" description="Disordered" evidence="1">
    <location>
        <begin position="1045"/>
        <end position="1085"/>
    </location>
</feature>
<feature type="compositionally biased region" description="Basic and acidic residues" evidence="1">
    <location>
        <begin position="168"/>
        <end position="196"/>
    </location>
</feature>
<feature type="compositionally biased region" description="Basic and acidic residues" evidence="1">
    <location>
        <begin position="148"/>
        <end position="161"/>
    </location>
</feature>
<accession>A0A0G4HF98</accession>
<feature type="compositionally biased region" description="Basic and acidic residues" evidence="1">
    <location>
        <begin position="1120"/>
        <end position="1131"/>
    </location>
</feature>
<feature type="compositionally biased region" description="Basic and acidic residues" evidence="1">
    <location>
        <begin position="739"/>
        <end position="757"/>
    </location>
</feature>
<feature type="region of interest" description="Disordered" evidence="1">
    <location>
        <begin position="853"/>
        <end position="899"/>
    </location>
</feature>
<proteinExistence type="predicted"/>
<feature type="compositionally biased region" description="Basic and acidic residues" evidence="1">
    <location>
        <begin position="207"/>
        <end position="217"/>
    </location>
</feature>
<feature type="compositionally biased region" description="Basic and acidic residues" evidence="1">
    <location>
        <begin position="1504"/>
        <end position="1513"/>
    </location>
</feature>
<feature type="compositionally biased region" description="Polar residues" evidence="1">
    <location>
        <begin position="1547"/>
        <end position="1556"/>
    </location>
</feature>
<dbReference type="InterPro" id="IPR013784">
    <property type="entry name" value="Carb-bd-like_fold"/>
</dbReference>
<feature type="region of interest" description="Disordered" evidence="1">
    <location>
        <begin position="148"/>
        <end position="217"/>
    </location>
</feature>
<evidence type="ECO:0000256" key="1">
    <source>
        <dbReference type="SAM" id="MobiDB-lite"/>
    </source>
</evidence>
<feature type="region of interest" description="Disordered" evidence="1">
    <location>
        <begin position="321"/>
        <end position="345"/>
    </location>
</feature>
<feature type="region of interest" description="Disordered" evidence="1">
    <location>
        <begin position="1109"/>
        <end position="1166"/>
    </location>
</feature>
<feature type="region of interest" description="Disordered" evidence="1">
    <location>
        <begin position="1581"/>
        <end position="1602"/>
    </location>
</feature>
<feature type="compositionally biased region" description="Polar residues" evidence="1">
    <location>
        <begin position="282"/>
        <end position="292"/>
    </location>
</feature>
<feature type="region of interest" description="Disordered" evidence="1">
    <location>
        <begin position="1746"/>
        <end position="1778"/>
    </location>
</feature>
<dbReference type="InterPro" id="IPR002044">
    <property type="entry name" value="CBM20"/>
</dbReference>
<feature type="compositionally biased region" description="Polar residues" evidence="1">
    <location>
        <begin position="1581"/>
        <end position="1591"/>
    </location>
</feature>
<reference evidence="3" key="1">
    <citation type="submission" date="2014-11" db="EMBL/GenBank/DDBJ databases">
        <authorList>
            <person name="Otto D Thomas"/>
            <person name="Naeem Raeece"/>
        </authorList>
    </citation>
    <scope>NUCLEOTIDE SEQUENCE</scope>
</reference>
<dbReference type="Gene3D" id="2.60.40.10">
    <property type="entry name" value="Immunoglobulins"/>
    <property type="match status" value="1"/>
</dbReference>
<dbReference type="InterPro" id="IPR013783">
    <property type="entry name" value="Ig-like_fold"/>
</dbReference>
<dbReference type="GO" id="GO:2001070">
    <property type="term" value="F:starch binding"/>
    <property type="evidence" value="ECO:0007669"/>
    <property type="project" value="InterPro"/>
</dbReference>
<sequence>MTTLPWCEFSSYSLRPSWFQNIVQSDDFFFEAENEDDVEVETREMEGDRRQGRDEKFSLLDEALADLCGDFDGEGGQERDWEIEDITSRRVQKEIKTQERVVEFQCIWKNFTRYATWLTEEAVWNTAGGPDALGRFRNTKKYKDAIIREGKGQTHRSREADQIPSTNEVKKALRDRAEEDGGSGGEDRRESRDRSTKTKATKLNLTRRSDTEEIRKKSEDRGAFDGLVAEERAAGCEWKRQDGTGKGKAAFPAGGGLAHLLGALAQGGGQSRMAIQERGSREQTVLCSQTQKPTRRGREVETGMKEPQNLFLRESEKKIGRDTMLPPSHDTVSVSAERHKDSGAVPVSGGGSGLLYPSFYPFDLPPYSSVVGSQTELMMSLNEEGRCAGRIERGGMSNGREGGEAEEWYELVTVVLDKRDHWLVCDVVVCKRKAQKWSTVKGVVCLAHKHEVPDEARRKFAKEVPLREIHTGNDGSKSVVWKQVKDVLKDPSVAAKVKEFHQKKELPPYPDVIEEIVSSSSEGHLEIEDFDRGPMGASADGVGILGKDSRQERRMEGREREGPVEGLGCKKTGAFLVRFAHSHNLVDRGEKWMSMQDVVSAGGSAVLRRFLLKKGVSRDQLPSILQKQTGLRILYLRKRESRSEVWKDCLVQRSIEDRQLREWYGLPEWLPPQWELFRELEQGQADRVALHSFLTQKGYDLRGSPVAVPRSNGGQSGNTRGFRVIPEHSRVSSGVPDCVGDRGVEEGKKRKPNRAETEGEEEWEEGRKRKKREKEVDGARTEGEKRRNEVCRNETDRSHEGARDRSALALSTSPFAFTSEYRAVSSNTITIFAARINRGRREYFISNIRRPSTVSSLPPTPTRFDDSRHGSSRVPAGDIDQGAREEGGEESTPVAGRGRLEDGQWRHLGRLTDHFPLLREFHTENHIPIAPQRPVRVVDSRGKTQKDICFKVEVCVEWNLECLREDLRLDMNRWIRVADLFSESPGAFDLVETYLKTARLRWPPLIDLTDPLELLESRQIGEEADAETEYLTVFALNPLFVRPPPKKPNVASGTAVGHGNGETEKEREGLEGYEKEVEGPVPHSEAVSPSVCVHLWRRRDSLPTSLVERFGQMGEGTLESQKEEGKVERRGKVPASGESLGQGECHRSPRQQEEPSVGPSRDECNDSCRVRNPIRDSGIVFASSGVEVAEGHEVMVIGNRPELGSWDVTRGVPLTAKGHGECCVWVSEPVELRALTQTSAAVSLTSDQQVEFLFVSVPSAKASVRGQTGQGGGGKIDDSQVTAEPLGEVRAAGFPVGEWVWLAGRWGDIQTTCVVADRREVEEMRAQRDKEKESNARQQAEIASVSPAESPQTSASAVARSGRGREARFDAQQQPSPPRAAPCERSCVSHDVSCRDPKVTLPVLPETDASPVLSVSETSVYSAPMLPQSESPVHNPAGDSDPLPCGGVGVGPPCEEAGAQRELTEGAEKGQRGDVVIKESTQMSVASLPDHREDASEQMQVHSDQPKEMKVLDSQKQTSSVSPRGRETQQLSAQHQHKVSLVDSAPCEQSSRPQNATCRELNGTVSVTTKATEAAPVLSISETTRVSSPSLLPQPENLSDSVGSSDLLLSGEVGGGCQCGENGGMQMAVEAGKPEHGDVVMKESAQLSVNSLPDQTDDSHDQRKIDSHQTAAVPPMSPDAVQHAQKQRFTEPPDCHEETQSAGVGRKRGWEDVERVSAGTSGGTGQEPGGEEALPIERPIQASEDEAPKLNPSANPGEEPCHPPLVKQRRTSALAATRGVSSRRDVKPWFVGEKEPAADPWWYELLVSRKYLDAASLSYAGVGLNEFRSAKAGRKGGARVLLGKGKSGLAHFGGRGWYRKEVEGPLTETGERPVCPPPCELVWVVWGDKGHPLGLDSSFPEWPLPDCYLPVSLVFCI</sequence>
<feature type="region of interest" description="Disordered" evidence="1">
    <location>
        <begin position="1325"/>
        <end position="1384"/>
    </location>
</feature>